<evidence type="ECO:0000256" key="1">
    <source>
        <dbReference type="SAM" id="SignalP"/>
    </source>
</evidence>
<dbReference type="PROSITE" id="PS51257">
    <property type="entry name" value="PROKAR_LIPOPROTEIN"/>
    <property type="match status" value="1"/>
</dbReference>
<dbReference type="GO" id="GO:0022857">
    <property type="term" value="F:transmembrane transporter activity"/>
    <property type="evidence" value="ECO:0007669"/>
    <property type="project" value="InterPro"/>
</dbReference>
<dbReference type="GO" id="GO:0043190">
    <property type="term" value="C:ATP-binding cassette (ABC) transporter complex"/>
    <property type="evidence" value="ECO:0007669"/>
    <property type="project" value="InterPro"/>
</dbReference>
<evidence type="ECO:0000313" key="4">
    <source>
        <dbReference type="Proteomes" id="UP000177870"/>
    </source>
</evidence>
<accession>A0A1D8TU92</accession>
<dbReference type="CDD" id="cd13638">
    <property type="entry name" value="PBP2_EcProx_like"/>
    <property type="match status" value="1"/>
</dbReference>
<dbReference type="InterPro" id="IPR007210">
    <property type="entry name" value="ABC_Gly_betaine_transp_sub-bd"/>
</dbReference>
<dbReference type="OrthoDB" id="9787902at2"/>
<dbReference type="Pfam" id="PF04069">
    <property type="entry name" value="OpuAC"/>
    <property type="match status" value="1"/>
</dbReference>
<dbReference type="Gene3D" id="3.40.190.100">
    <property type="entry name" value="Glycine betaine-binding periplasmic protein, domain 2"/>
    <property type="match status" value="1"/>
</dbReference>
<dbReference type="EMBL" id="CP017599">
    <property type="protein sequence ID" value="AOX01046.1"/>
    <property type="molecule type" value="Genomic_DNA"/>
</dbReference>
<proteinExistence type="predicted"/>
<dbReference type="NCBIfam" id="NF008334">
    <property type="entry name" value="PRK11119.1"/>
    <property type="match status" value="1"/>
</dbReference>
<dbReference type="KEGG" id="mpro:BJP34_17800"/>
<dbReference type="STRING" id="1458985.BJP34_17800"/>
<evidence type="ECO:0000313" key="3">
    <source>
        <dbReference type="EMBL" id="AOX01046.1"/>
    </source>
</evidence>
<dbReference type="Proteomes" id="UP000177870">
    <property type="component" value="Chromosome"/>
</dbReference>
<name>A0A1D8TU92_9CYAN</name>
<feature type="signal peptide" evidence="1">
    <location>
        <begin position="1"/>
        <end position="26"/>
    </location>
</feature>
<organism evidence="3 4">
    <name type="scientific">Moorena producens PAL-8-15-08-1</name>
    <dbReference type="NCBI Taxonomy" id="1458985"/>
    <lineage>
        <taxon>Bacteria</taxon>
        <taxon>Bacillati</taxon>
        <taxon>Cyanobacteriota</taxon>
        <taxon>Cyanophyceae</taxon>
        <taxon>Coleofasciculales</taxon>
        <taxon>Coleofasciculaceae</taxon>
        <taxon>Moorena</taxon>
    </lineage>
</organism>
<reference evidence="4" key="1">
    <citation type="submission" date="2016-10" db="EMBL/GenBank/DDBJ databases">
        <title>Comparative genomics uncovers the prolific and rare metabolic potential of the cyanobacterial genus Moorea.</title>
        <authorList>
            <person name="Leao T."/>
            <person name="Castelao G."/>
            <person name="Korobeynikov A."/>
            <person name="Monroe E.A."/>
            <person name="Podell S."/>
            <person name="Glukhov E."/>
            <person name="Allen E."/>
            <person name="Gerwick W.H."/>
            <person name="Gerwick L."/>
        </authorList>
    </citation>
    <scope>NUCLEOTIDE SEQUENCE [LARGE SCALE GENOMIC DNA]</scope>
    <source>
        <strain evidence="4">PAL-8-15-08-1</strain>
    </source>
</reference>
<feature type="chain" id="PRO_5009438843" evidence="1">
    <location>
        <begin position="27"/>
        <end position="346"/>
    </location>
</feature>
<protein>
    <submittedName>
        <fullName evidence="3">Glycine betaine ABC transporter substrate-binding protein</fullName>
    </submittedName>
</protein>
<evidence type="ECO:0000259" key="2">
    <source>
        <dbReference type="Pfam" id="PF04069"/>
    </source>
</evidence>
<dbReference type="SUPFAM" id="SSF53850">
    <property type="entry name" value="Periplasmic binding protein-like II"/>
    <property type="match status" value="1"/>
</dbReference>
<gene>
    <name evidence="3" type="ORF">BJP34_17800</name>
</gene>
<dbReference type="Gene3D" id="3.40.190.10">
    <property type="entry name" value="Periplasmic binding protein-like II"/>
    <property type="match status" value="1"/>
</dbReference>
<keyword evidence="1" id="KW-0732">Signal</keyword>
<dbReference type="RefSeq" id="WP_070393497.1">
    <property type="nucleotide sequence ID" value="NZ_CP017599.1"/>
</dbReference>
<feature type="domain" description="ABC-type glycine betaine transport system substrate-binding" evidence="2">
    <location>
        <begin position="40"/>
        <end position="328"/>
    </location>
</feature>
<sequence length="346" mass="38399">MTIRKINKFICAILAAALCLSLIACGAQTPNGSQSTAGKTVKVSSASSVSTYALFVSEIINIALEKVGYKPAEIKQLSIPLAHISVRNGDVDFYSVHWQNIHKKFFLENGGDQKLEKVGVIIADALQSYQIDKKTADQYKITNLEQLKDPKIAKLFDSDGDGKANLTGCNPGWGCELVIEHQLDAYKLRDTVEHDQGNYDVLLAATLGRYKQGQPIFFYSYSPHWSVTVLKPGEDTIRLEVPFLSLPKEQENITKKDTTVDGKNLGVGVDQVRVMANKKFLAANPAAKRLFELMTIPIEDVNAQQKLVQDGESSPKDIRRHAEEWIKNNQEIFDSWVESAKEAATN</sequence>
<dbReference type="AlphaFoldDB" id="A0A1D8TU92"/>